<evidence type="ECO:0000313" key="17">
    <source>
        <dbReference type="Proteomes" id="UP000756132"/>
    </source>
</evidence>
<dbReference type="InterPro" id="IPR000719">
    <property type="entry name" value="Prot_kinase_dom"/>
</dbReference>
<dbReference type="EMBL" id="CP090168">
    <property type="protein sequence ID" value="UJO19490.1"/>
    <property type="molecule type" value="Genomic_DNA"/>
</dbReference>
<evidence type="ECO:0000259" key="14">
    <source>
        <dbReference type="PROSITE" id="PS50011"/>
    </source>
</evidence>
<evidence type="ECO:0000313" key="16">
    <source>
        <dbReference type="EMBL" id="UJO19490.1"/>
    </source>
</evidence>
<dbReference type="Gene3D" id="3.30.930.10">
    <property type="entry name" value="Bira Bifunctional Protein, Domain 2"/>
    <property type="match status" value="1"/>
</dbReference>
<evidence type="ECO:0000256" key="4">
    <source>
        <dbReference type="ARBA" id="ARBA00022741"/>
    </source>
</evidence>
<dbReference type="GeneID" id="71986697"/>
<dbReference type="SUPFAM" id="SSF56112">
    <property type="entry name" value="Protein kinase-like (PK-like)"/>
    <property type="match status" value="2"/>
</dbReference>
<name>A0A9Q8PBM2_PASFU</name>
<keyword evidence="4 11" id="KW-0547">Nucleotide-binding</keyword>
<feature type="region of interest" description="Disordered" evidence="13">
    <location>
        <begin position="518"/>
        <end position="546"/>
    </location>
</feature>
<dbReference type="OrthoDB" id="341578at2759"/>
<comment type="catalytic activity">
    <reaction evidence="9">
        <text>L-seryl-[protein] + ATP = O-phospho-L-seryl-[protein] + ADP + H(+)</text>
        <dbReference type="Rhea" id="RHEA:17989"/>
        <dbReference type="Rhea" id="RHEA-COMP:9863"/>
        <dbReference type="Rhea" id="RHEA-COMP:11604"/>
        <dbReference type="ChEBI" id="CHEBI:15378"/>
        <dbReference type="ChEBI" id="CHEBI:29999"/>
        <dbReference type="ChEBI" id="CHEBI:30616"/>
        <dbReference type="ChEBI" id="CHEBI:83421"/>
        <dbReference type="ChEBI" id="CHEBI:456216"/>
        <dbReference type="EC" id="2.7.11.1"/>
    </reaction>
</comment>
<proteinExistence type="inferred from homology"/>
<dbReference type="EC" id="2.7.11.1" evidence="1"/>
<feature type="compositionally biased region" description="Acidic residues" evidence="13">
    <location>
        <begin position="668"/>
        <end position="684"/>
    </location>
</feature>
<feature type="domain" description="Protein kinase" evidence="14">
    <location>
        <begin position="555"/>
        <end position="921"/>
    </location>
</feature>
<feature type="binding site" evidence="12">
    <location>
        <position position="585"/>
    </location>
    <ligand>
        <name>ATP</name>
        <dbReference type="ChEBI" id="CHEBI:30616"/>
    </ligand>
</feature>
<dbReference type="Pfam" id="PF00069">
    <property type="entry name" value="Pkinase"/>
    <property type="match status" value="3"/>
</dbReference>
<dbReference type="PROSITE" id="PS50908">
    <property type="entry name" value="RWD"/>
    <property type="match status" value="1"/>
</dbReference>
<evidence type="ECO:0000256" key="2">
    <source>
        <dbReference type="ARBA" id="ARBA00022527"/>
    </source>
</evidence>
<dbReference type="CDD" id="cd14046">
    <property type="entry name" value="STKc_EIF2AK4_GCN2_rpt2"/>
    <property type="match status" value="1"/>
</dbReference>
<evidence type="ECO:0000256" key="12">
    <source>
        <dbReference type="PROSITE-ProRule" id="PRU10141"/>
    </source>
</evidence>
<dbReference type="FunFam" id="3.10.110.10:FF:000050">
    <property type="entry name" value="eIF-2-alpha kinase GCN2"/>
    <property type="match status" value="1"/>
</dbReference>
<dbReference type="PROSITE" id="PS50011">
    <property type="entry name" value="PROTEIN_KINASE_DOM"/>
    <property type="match status" value="2"/>
</dbReference>
<gene>
    <name evidence="16" type="ORF">CLAFUR5_06819</name>
</gene>
<evidence type="ECO:0000256" key="8">
    <source>
        <dbReference type="ARBA" id="ARBA00047899"/>
    </source>
</evidence>
<dbReference type="GO" id="GO:0005524">
    <property type="term" value="F:ATP binding"/>
    <property type="evidence" value="ECO:0007669"/>
    <property type="project" value="UniProtKB-UniRule"/>
</dbReference>
<dbReference type="InterPro" id="IPR045864">
    <property type="entry name" value="aa-tRNA-synth_II/BPL/LPL"/>
</dbReference>
<evidence type="ECO:0000256" key="1">
    <source>
        <dbReference type="ARBA" id="ARBA00012513"/>
    </source>
</evidence>
<dbReference type="Pfam" id="PF05773">
    <property type="entry name" value="RWD"/>
    <property type="match status" value="1"/>
</dbReference>
<dbReference type="InterPro" id="IPR016135">
    <property type="entry name" value="UBQ-conjugating_enzyme/RWD"/>
</dbReference>
<dbReference type="PANTHER" id="PTHR11042">
    <property type="entry name" value="EUKARYOTIC TRANSLATION INITIATION FACTOR 2-ALPHA KINASE EIF2-ALPHA KINASE -RELATED"/>
    <property type="match status" value="1"/>
</dbReference>
<dbReference type="SMART" id="SM00220">
    <property type="entry name" value="S_TKc"/>
    <property type="match status" value="1"/>
</dbReference>
<feature type="binding site" evidence="11">
    <location>
        <position position="584"/>
    </location>
    <ligand>
        <name>ATP</name>
        <dbReference type="ChEBI" id="CHEBI:30616"/>
    </ligand>
</feature>
<feature type="region of interest" description="Disordered" evidence="13">
    <location>
        <begin position="179"/>
        <end position="230"/>
    </location>
</feature>
<keyword evidence="2" id="KW-0723">Serine/threonine-protein kinase</keyword>
<keyword evidence="3" id="KW-0808">Transferase</keyword>
<evidence type="ECO:0000256" key="7">
    <source>
        <dbReference type="ARBA" id="ARBA00037982"/>
    </source>
</evidence>
<dbReference type="Pfam" id="PF13393">
    <property type="entry name" value="tRNA-synt_His"/>
    <property type="match status" value="1"/>
</dbReference>
<dbReference type="GO" id="GO:0004694">
    <property type="term" value="F:eukaryotic translation initiation factor 2alpha kinase activity"/>
    <property type="evidence" value="ECO:0007669"/>
    <property type="project" value="InterPro"/>
</dbReference>
<feature type="domain" description="RWD" evidence="15">
    <location>
        <begin position="39"/>
        <end position="150"/>
    </location>
</feature>
<dbReference type="CDD" id="cd23823">
    <property type="entry name" value="RWD_GCN2"/>
    <property type="match status" value="1"/>
</dbReference>
<dbReference type="InterPro" id="IPR011009">
    <property type="entry name" value="Kinase-like_dom_sf"/>
</dbReference>
<dbReference type="GO" id="GO:0005737">
    <property type="term" value="C:cytoplasm"/>
    <property type="evidence" value="ECO:0007669"/>
    <property type="project" value="TreeGrafter"/>
</dbReference>
<dbReference type="Gene3D" id="3.30.200.20">
    <property type="entry name" value="Phosphorylase Kinase, domain 1"/>
    <property type="match status" value="1"/>
</dbReference>
<evidence type="ECO:0000256" key="10">
    <source>
        <dbReference type="PIRSR" id="PIRSR000660-1"/>
    </source>
</evidence>
<dbReference type="SMART" id="SM00591">
    <property type="entry name" value="RWD"/>
    <property type="match status" value="1"/>
</dbReference>
<feature type="compositionally biased region" description="Polar residues" evidence="13">
    <location>
        <begin position="221"/>
        <end position="230"/>
    </location>
</feature>
<feature type="active site" description="Proton acceptor" evidence="10">
    <location>
        <position position="775"/>
    </location>
</feature>
<dbReference type="Pfam" id="PF12745">
    <property type="entry name" value="HGTP_anticodon2"/>
    <property type="match status" value="1"/>
</dbReference>
<dbReference type="Proteomes" id="UP000756132">
    <property type="component" value="Chromosome 6"/>
</dbReference>
<comment type="catalytic activity">
    <reaction evidence="8">
        <text>L-threonyl-[protein] + ATP = O-phospho-L-threonyl-[protein] + ADP + H(+)</text>
        <dbReference type="Rhea" id="RHEA:46608"/>
        <dbReference type="Rhea" id="RHEA-COMP:11060"/>
        <dbReference type="Rhea" id="RHEA-COMP:11605"/>
        <dbReference type="ChEBI" id="CHEBI:15378"/>
        <dbReference type="ChEBI" id="CHEBI:30013"/>
        <dbReference type="ChEBI" id="CHEBI:30616"/>
        <dbReference type="ChEBI" id="CHEBI:61977"/>
        <dbReference type="ChEBI" id="CHEBI:456216"/>
        <dbReference type="EC" id="2.7.11.1"/>
    </reaction>
</comment>
<evidence type="ECO:0000256" key="11">
    <source>
        <dbReference type="PIRSR" id="PIRSR000660-2"/>
    </source>
</evidence>
<feature type="domain" description="Protein kinase" evidence="14">
    <location>
        <begin position="255"/>
        <end position="503"/>
    </location>
</feature>
<feature type="binding site" evidence="11">
    <location>
        <begin position="561"/>
        <end position="569"/>
    </location>
    <ligand>
        <name>ATP</name>
        <dbReference type="ChEBI" id="CHEBI:30616"/>
    </ligand>
</feature>
<dbReference type="SUPFAM" id="SSF54495">
    <property type="entry name" value="UBC-like"/>
    <property type="match status" value="1"/>
</dbReference>
<dbReference type="InterPro" id="IPR024435">
    <property type="entry name" value="HisRS-related_dom"/>
</dbReference>
<protein>
    <recommendedName>
        <fullName evidence="1">non-specific serine/threonine protein kinase</fullName>
        <ecNumber evidence="1">2.7.11.1</ecNumber>
    </recommendedName>
</protein>
<comment type="similarity">
    <text evidence="7">Belongs to the protein kinase superfamily. Ser/Thr protein kinase family. GCN2 subfamily.</text>
</comment>
<feature type="compositionally biased region" description="Basic and acidic residues" evidence="13">
    <location>
        <begin position="179"/>
        <end position="190"/>
    </location>
</feature>
<evidence type="ECO:0000256" key="9">
    <source>
        <dbReference type="ARBA" id="ARBA00048679"/>
    </source>
</evidence>
<evidence type="ECO:0000256" key="6">
    <source>
        <dbReference type="ARBA" id="ARBA00022840"/>
    </source>
</evidence>
<dbReference type="GO" id="GO:0005634">
    <property type="term" value="C:nucleus"/>
    <property type="evidence" value="ECO:0007669"/>
    <property type="project" value="TreeGrafter"/>
</dbReference>
<reference evidence="16" key="2">
    <citation type="journal article" date="2022" name="Microb. Genom.">
        <title>A chromosome-scale genome assembly of the tomato pathogen Cladosporium fulvum reveals a compartmentalized genome architecture and the presence of a dispensable chromosome.</title>
        <authorList>
            <person name="Zaccaron A.Z."/>
            <person name="Chen L.H."/>
            <person name="Samaras A."/>
            <person name="Stergiopoulos I."/>
        </authorList>
    </citation>
    <scope>NUCLEOTIDE SEQUENCE</scope>
    <source>
        <strain evidence="16">Race5_Kim</strain>
    </source>
</reference>
<dbReference type="SUPFAM" id="SSF55681">
    <property type="entry name" value="Class II aaRS and biotin synthetases"/>
    <property type="match status" value="1"/>
</dbReference>
<dbReference type="InterPro" id="IPR008271">
    <property type="entry name" value="Ser/Thr_kinase_AS"/>
</dbReference>
<keyword evidence="6 11" id="KW-0067">ATP-binding</keyword>
<dbReference type="PANTHER" id="PTHR11042:SF136">
    <property type="entry name" value="EIF-2-ALPHA KINASE GCN2"/>
    <property type="match status" value="1"/>
</dbReference>
<keyword evidence="5 16" id="KW-0418">Kinase</keyword>
<dbReference type="RefSeq" id="XP_047763856.1">
    <property type="nucleotide sequence ID" value="XM_047905967.1"/>
</dbReference>
<dbReference type="GO" id="GO:0009893">
    <property type="term" value="P:positive regulation of metabolic process"/>
    <property type="evidence" value="ECO:0007669"/>
    <property type="project" value="UniProtKB-ARBA"/>
</dbReference>
<evidence type="ECO:0000256" key="3">
    <source>
        <dbReference type="ARBA" id="ARBA00022679"/>
    </source>
</evidence>
<evidence type="ECO:0000256" key="13">
    <source>
        <dbReference type="SAM" id="MobiDB-lite"/>
    </source>
</evidence>
<evidence type="ECO:0000259" key="15">
    <source>
        <dbReference type="PROSITE" id="PS50908"/>
    </source>
</evidence>
<dbReference type="PIRSF" id="PIRSF000660">
    <property type="entry name" value="Ser/Thr_PK_GCN2"/>
    <property type="match status" value="1"/>
</dbReference>
<keyword evidence="17" id="KW-1185">Reference proteome</keyword>
<evidence type="ECO:0000256" key="5">
    <source>
        <dbReference type="ARBA" id="ARBA00022777"/>
    </source>
</evidence>
<dbReference type="OMA" id="FEDIAWD"/>
<dbReference type="Gene3D" id="3.10.110.10">
    <property type="entry name" value="Ubiquitin Conjugating Enzyme"/>
    <property type="match status" value="1"/>
</dbReference>
<dbReference type="PROSITE" id="PS00108">
    <property type="entry name" value="PROTEIN_KINASE_ST"/>
    <property type="match status" value="1"/>
</dbReference>
<dbReference type="PROSITE" id="PS00107">
    <property type="entry name" value="PROTEIN_KINASE_ATP"/>
    <property type="match status" value="1"/>
</dbReference>
<dbReference type="InterPro" id="IPR050339">
    <property type="entry name" value="CC_SR_Kinase"/>
</dbReference>
<organism evidence="16 17">
    <name type="scientific">Passalora fulva</name>
    <name type="common">Tomato leaf mold</name>
    <name type="synonym">Cladosporium fulvum</name>
    <dbReference type="NCBI Taxonomy" id="5499"/>
    <lineage>
        <taxon>Eukaryota</taxon>
        <taxon>Fungi</taxon>
        <taxon>Dikarya</taxon>
        <taxon>Ascomycota</taxon>
        <taxon>Pezizomycotina</taxon>
        <taxon>Dothideomycetes</taxon>
        <taxon>Dothideomycetidae</taxon>
        <taxon>Mycosphaerellales</taxon>
        <taxon>Mycosphaerellaceae</taxon>
        <taxon>Fulvia</taxon>
    </lineage>
</organism>
<dbReference type="InterPro" id="IPR016255">
    <property type="entry name" value="Gcn2"/>
</dbReference>
<feature type="compositionally biased region" description="Basic residues" evidence="13">
    <location>
        <begin position="1420"/>
        <end position="1430"/>
    </location>
</feature>
<dbReference type="InterPro" id="IPR017441">
    <property type="entry name" value="Protein_kinase_ATP_BS"/>
</dbReference>
<reference evidence="16" key="1">
    <citation type="submission" date="2021-12" db="EMBL/GenBank/DDBJ databases">
        <authorList>
            <person name="Zaccaron A."/>
            <person name="Stergiopoulos I."/>
        </authorList>
    </citation>
    <scope>NUCLEOTIDE SEQUENCE</scope>
    <source>
        <strain evidence="16">Race5_Kim</strain>
    </source>
</reference>
<sequence>MAPKPPWNKKTTLHTNVQKATAAREAASPAINYGEVQDEEIAVLEAIYMDDYEEVAVKTAWSKTTDRSFKLKIRPGSDIAQPEEYVTLTVQLTATYPKSAPILDVQGLDKFHDRTQQRIQNVLRLRPKQMIGEVMIHAIATEIQDALEDAINSRAQGVLPSLDEERASAEEVAIGLAKEAEEAEARRQQEEQEEEDRVLKQMVSKELTRQEKRKSIKPSKDASSQAHEVTSAETVVFDQHGRVKVGNDPESFAEVTIINLISSTSRTSTFEGIPVISGVSRPPKVAIVRRKVERPRSEIFQLEAALETARKLDHVSLVALLAFRVDKINNHNSELVLCQDWVDGKSLFHMLSLSGMPFGVSKAKQYTTQLLEGLDFVHSNGLVHGGINAHIIFFSSTPTLAPKLADFGYAAFLSHGDESIPMKWRFPDSGSVSTSTQRQRDIWDLGIVIVQMLLGLDALIDFTSPASLISRLDLSEALEDFLNKVFTDKKRSSCFDLLPAEFLRTDTPILQEMAAPPLRGHRTRKSSSGFSSPYRRSRHNSSNVHEPYSRYANDFTDLGRLGKGGFGEVVKARNKLDGGVYAVKKIRQMPHLLEQVLKEVVLLNRLNHPYVVRYYSTWVENDLQDTLVEDAISSTEDTLSEGPNIDFGYPSTGGLDFVSSSGYQGIEFGDDDDDDDASASDDDPFERGSAVTGNGNSTAESEETSQAENLRLNKTRSDSRRNLMSTLYIQMELCDRRSLRDLIRKGLSDDEAWRLLRQITEGLSHVHEHHIIHRDLKPDNVFIDAAGNPKLGDFGLATPGQQFAVEKPSGSKGQGSVDMTRSIGTAMYVAPELQSSSGTNYDSKVDMFSLGIMFFEMCQAFSTAMERINELIRIRQKEHDLPSAFQITGEKSTQGRLINRLISHKPSERPKASELLHSDMLPLKVEDETIRQALLGLKDERSPYHQQLMSALFAHDSASSQRVKARAWEEKAPTTAEDANRVRLRNIARLSLENVFRRYGAEESRRDSIFPRSGIYAAANVVQLLDSSGNLLQLPFDMTLPYAQQLARQPASIRCNFTFGGAFRDSFTGGPPRVSEEVDFDIVNVGKDEDIAANDAEIVKVMDDIILDLPTFDSVPGIVLHLNHGKLLDAILDHCRVPIALQHVVKEALSKLGVHQITWAKLRPELRTIGLSDTTLDDLQQFDWRAAPEQAMNRLKSLLEATTSRIQAKSDEATQHLRRILAYLKTFGIIRKLYIAPLSAVNAKFYESGMLLQCLLERKKNSVVLAAGGRYDSLVRAHRVSETSSVRQGAVGLCIGIDTIVAHMMKVCAPGSKSTFLKDPGQNNQLAKRCDVCVVAEGTDQLRDAGRRLVFSLRANFVSAELYHPSFPDQNCNFIVSMRHETSPTVRVSSTTSTGEDTDVAINFLIPHIQQELREQANSKARRPLLRHHSSHQDSDRKGNNVQVLMARHGSKKSNKYGIVESVEQNWSDKLEKLKSVPKLAIETRDEVLDLIKKTRLSDGESWRKCIQSVQLSERQYVQQVQEMLEAWRKTWEGGEGVEEVCVSNFRTGNCVYYDLGQ</sequence>
<dbReference type="InterPro" id="IPR041715">
    <property type="entry name" value="HisRS-like_core"/>
</dbReference>
<accession>A0A9Q8PBM2</accession>
<dbReference type="KEGG" id="ffu:CLAFUR5_06819"/>
<feature type="region of interest" description="Disordered" evidence="13">
    <location>
        <begin position="668"/>
        <end position="716"/>
    </location>
</feature>
<dbReference type="GO" id="GO:0000077">
    <property type="term" value="P:DNA damage checkpoint signaling"/>
    <property type="evidence" value="ECO:0007669"/>
    <property type="project" value="InterPro"/>
</dbReference>
<feature type="region of interest" description="Disordered" evidence="13">
    <location>
        <begin position="1416"/>
        <end position="1440"/>
    </location>
</feature>
<dbReference type="Gene3D" id="1.10.510.10">
    <property type="entry name" value="Transferase(Phosphotransferase) domain 1"/>
    <property type="match status" value="2"/>
</dbReference>
<dbReference type="InterPro" id="IPR006575">
    <property type="entry name" value="RWD_dom"/>
</dbReference>